<reference evidence="4" key="5">
    <citation type="journal article" date="2021" name="G3 (Bethesda)">
        <title>Aegilops tauschii genome assembly Aet v5.0 features greater sequence contiguity and improved annotation.</title>
        <authorList>
            <person name="Wang L."/>
            <person name="Zhu T."/>
            <person name="Rodriguez J.C."/>
            <person name="Deal K.R."/>
            <person name="Dubcovsky J."/>
            <person name="McGuire P.E."/>
            <person name="Lux T."/>
            <person name="Spannagl M."/>
            <person name="Mayer K.F.X."/>
            <person name="Baldrich P."/>
            <person name="Meyers B.C."/>
            <person name="Huo N."/>
            <person name="Gu Y.Q."/>
            <person name="Zhou H."/>
            <person name="Devos K.M."/>
            <person name="Bennetzen J.L."/>
            <person name="Unver T."/>
            <person name="Budak H."/>
            <person name="Gulick P.J."/>
            <person name="Galiba G."/>
            <person name="Kalapos B."/>
            <person name="Nelson D.R."/>
            <person name="Li P."/>
            <person name="You F.M."/>
            <person name="Luo M.C."/>
            <person name="Dvorak J."/>
        </authorList>
    </citation>
    <scope>NUCLEOTIDE SEQUENCE [LARGE SCALE GENOMIC DNA]</scope>
    <source>
        <strain evidence="4">cv. AL8/78</strain>
    </source>
</reference>
<dbReference type="Gramene" id="AET2Gv20226000.6">
    <property type="protein sequence ID" value="AET2Gv20226000.6"/>
    <property type="gene ID" value="AET2Gv20226000"/>
</dbReference>
<evidence type="ECO:0000256" key="1">
    <source>
        <dbReference type="ARBA" id="ARBA00009737"/>
    </source>
</evidence>
<evidence type="ECO:0000313" key="5">
    <source>
        <dbReference type="Proteomes" id="UP000015105"/>
    </source>
</evidence>
<evidence type="ECO:0000256" key="2">
    <source>
        <dbReference type="SAM" id="MobiDB-lite"/>
    </source>
</evidence>
<proteinExistence type="inferred from homology"/>
<dbReference type="PANTHER" id="PTHR33732">
    <property type="entry name" value="REF/SRPP-LIKE PROTEIN OS05G0151300/LOC_OS05G05940"/>
    <property type="match status" value="1"/>
</dbReference>
<accession>A0A453AQR3</accession>
<dbReference type="Pfam" id="PF05755">
    <property type="entry name" value="REF"/>
    <property type="match status" value="1"/>
</dbReference>
<dbReference type="InterPro" id="IPR008802">
    <property type="entry name" value="REF"/>
</dbReference>
<protein>
    <submittedName>
        <fullName evidence="4">Uncharacterized protein</fullName>
    </submittedName>
</protein>
<reference evidence="4" key="4">
    <citation type="submission" date="2019-03" db="UniProtKB">
        <authorList>
            <consortium name="EnsemblPlants"/>
        </authorList>
    </citation>
    <scope>IDENTIFICATION</scope>
</reference>
<dbReference type="PANTHER" id="PTHR33732:SF3">
    <property type="entry name" value="OS07G0671800 PROTEIN"/>
    <property type="match status" value="1"/>
</dbReference>
<keyword evidence="3" id="KW-0812">Transmembrane</keyword>
<evidence type="ECO:0000256" key="3">
    <source>
        <dbReference type="SAM" id="Phobius"/>
    </source>
</evidence>
<name>A0A453AQR3_AEGTS</name>
<reference evidence="5" key="2">
    <citation type="journal article" date="2017" name="Nat. Plants">
        <title>The Aegilops tauschii genome reveals multiple impacts of transposons.</title>
        <authorList>
            <person name="Zhao G."/>
            <person name="Zou C."/>
            <person name="Li K."/>
            <person name="Wang K."/>
            <person name="Li T."/>
            <person name="Gao L."/>
            <person name="Zhang X."/>
            <person name="Wang H."/>
            <person name="Yang Z."/>
            <person name="Liu X."/>
            <person name="Jiang W."/>
            <person name="Mao L."/>
            <person name="Kong X."/>
            <person name="Jiao Y."/>
            <person name="Jia J."/>
        </authorList>
    </citation>
    <scope>NUCLEOTIDE SEQUENCE [LARGE SCALE GENOMIC DNA]</scope>
    <source>
        <strain evidence="5">cv. AL8/78</strain>
    </source>
</reference>
<reference evidence="5" key="1">
    <citation type="journal article" date="2014" name="Science">
        <title>Ancient hybridizations among the ancestral genomes of bread wheat.</title>
        <authorList>
            <consortium name="International Wheat Genome Sequencing Consortium,"/>
            <person name="Marcussen T."/>
            <person name="Sandve S.R."/>
            <person name="Heier L."/>
            <person name="Spannagl M."/>
            <person name="Pfeifer M."/>
            <person name="Jakobsen K.S."/>
            <person name="Wulff B.B."/>
            <person name="Steuernagel B."/>
            <person name="Mayer K.F."/>
            <person name="Olsen O.A."/>
        </authorList>
    </citation>
    <scope>NUCLEOTIDE SEQUENCE [LARGE SCALE GENOMIC DNA]</scope>
    <source>
        <strain evidence="5">cv. AL8/78</strain>
    </source>
</reference>
<evidence type="ECO:0000313" key="4">
    <source>
        <dbReference type="EnsemblPlants" id="AET2Gv20226000.6"/>
    </source>
</evidence>
<dbReference type="Proteomes" id="UP000015105">
    <property type="component" value="Chromosome 2D"/>
</dbReference>
<keyword evidence="3" id="KW-1133">Transmembrane helix</keyword>
<feature type="transmembrane region" description="Helical" evidence="3">
    <location>
        <begin position="59"/>
        <end position="78"/>
    </location>
</feature>
<sequence>QEGENSGSTVSHSHSPLASFQKPPVRSFVRSFLRFAGGSRAMADASPQAERPRLRRLEFVHVVAVQAAVCIAALYALARDHSGSLRPRVDAVESAVRRVAGPVARRFHGVPLHVLAFVDRK</sequence>
<comment type="similarity">
    <text evidence="1">Belongs to the REF/SRPP family.</text>
</comment>
<dbReference type="EnsemblPlants" id="AET2Gv20226000.6">
    <property type="protein sequence ID" value="AET2Gv20226000.6"/>
    <property type="gene ID" value="AET2Gv20226000"/>
</dbReference>
<keyword evidence="5" id="KW-1185">Reference proteome</keyword>
<dbReference type="AlphaFoldDB" id="A0A453AQR3"/>
<organism evidence="4 5">
    <name type="scientific">Aegilops tauschii subsp. strangulata</name>
    <name type="common">Goatgrass</name>
    <dbReference type="NCBI Taxonomy" id="200361"/>
    <lineage>
        <taxon>Eukaryota</taxon>
        <taxon>Viridiplantae</taxon>
        <taxon>Streptophyta</taxon>
        <taxon>Embryophyta</taxon>
        <taxon>Tracheophyta</taxon>
        <taxon>Spermatophyta</taxon>
        <taxon>Magnoliopsida</taxon>
        <taxon>Liliopsida</taxon>
        <taxon>Poales</taxon>
        <taxon>Poaceae</taxon>
        <taxon>BOP clade</taxon>
        <taxon>Pooideae</taxon>
        <taxon>Triticodae</taxon>
        <taxon>Triticeae</taxon>
        <taxon>Triticinae</taxon>
        <taxon>Aegilops</taxon>
    </lineage>
</organism>
<feature type="compositionally biased region" description="Polar residues" evidence="2">
    <location>
        <begin position="1"/>
        <end position="18"/>
    </location>
</feature>
<feature type="region of interest" description="Disordered" evidence="2">
    <location>
        <begin position="1"/>
        <end position="20"/>
    </location>
</feature>
<keyword evidence="3" id="KW-0472">Membrane</keyword>
<reference evidence="4" key="3">
    <citation type="journal article" date="2017" name="Nature">
        <title>Genome sequence of the progenitor of the wheat D genome Aegilops tauschii.</title>
        <authorList>
            <person name="Luo M.C."/>
            <person name="Gu Y.Q."/>
            <person name="Puiu D."/>
            <person name="Wang H."/>
            <person name="Twardziok S.O."/>
            <person name="Deal K.R."/>
            <person name="Huo N."/>
            <person name="Zhu T."/>
            <person name="Wang L."/>
            <person name="Wang Y."/>
            <person name="McGuire P.E."/>
            <person name="Liu S."/>
            <person name="Long H."/>
            <person name="Ramasamy R.K."/>
            <person name="Rodriguez J.C."/>
            <person name="Van S.L."/>
            <person name="Yuan L."/>
            <person name="Wang Z."/>
            <person name="Xia Z."/>
            <person name="Xiao L."/>
            <person name="Anderson O.D."/>
            <person name="Ouyang S."/>
            <person name="Liang Y."/>
            <person name="Zimin A.V."/>
            <person name="Pertea G."/>
            <person name="Qi P."/>
            <person name="Bennetzen J.L."/>
            <person name="Dai X."/>
            <person name="Dawson M.W."/>
            <person name="Muller H.G."/>
            <person name="Kugler K."/>
            <person name="Rivarola-Duarte L."/>
            <person name="Spannagl M."/>
            <person name="Mayer K.F.X."/>
            <person name="Lu F.H."/>
            <person name="Bevan M.W."/>
            <person name="Leroy P."/>
            <person name="Li P."/>
            <person name="You F.M."/>
            <person name="Sun Q."/>
            <person name="Liu Z."/>
            <person name="Lyons E."/>
            <person name="Wicker T."/>
            <person name="Salzberg S.L."/>
            <person name="Devos K.M."/>
            <person name="Dvorak J."/>
        </authorList>
    </citation>
    <scope>NUCLEOTIDE SEQUENCE [LARGE SCALE GENOMIC DNA]</scope>
    <source>
        <strain evidence="4">cv. AL8/78</strain>
    </source>
</reference>